<dbReference type="InterPro" id="IPR013268">
    <property type="entry name" value="UTP16"/>
</dbReference>
<feature type="compositionally biased region" description="Basic and acidic residues" evidence="1">
    <location>
        <begin position="57"/>
        <end position="84"/>
    </location>
</feature>
<dbReference type="EMBL" id="CAEFZW010000009">
    <property type="protein sequence ID" value="CAB4256262.1"/>
    <property type="molecule type" value="Genomic_DNA"/>
</dbReference>
<evidence type="ECO:0000313" key="2">
    <source>
        <dbReference type="EMBL" id="CAB4256262.1"/>
    </source>
</evidence>
<feature type="region of interest" description="Disordered" evidence="1">
    <location>
        <begin position="1"/>
        <end position="106"/>
    </location>
</feature>
<evidence type="ECO:0000256" key="1">
    <source>
        <dbReference type="SAM" id="MobiDB-lite"/>
    </source>
</evidence>
<dbReference type="Proteomes" id="UP000644660">
    <property type="component" value="Unassembled WGS sequence"/>
</dbReference>
<gene>
    <name evidence="2" type="ORF">KABA2_09S00682</name>
</gene>
<reference evidence="2 3" key="1">
    <citation type="submission" date="2020-05" db="EMBL/GenBank/DDBJ databases">
        <authorList>
            <person name="Casaregola S."/>
            <person name="Devillers H."/>
            <person name="Grondin C."/>
        </authorList>
    </citation>
    <scope>NUCLEOTIDE SEQUENCE [LARGE SCALE GENOMIC DNA]</scope>
    <source>
        <strain evidence="2 3">CLIB 1767</strain>
    </source>
</reference>
<feature type="compositionally biased region" description="Basic residues" evidence="1">
    <location>
        <begin position="212"/>
        <end position="221"/>
    </location>
</feature>
<comment type="caution">
    <text evidence="2">The sequence shown here is derived from an EMBL/GenBank/DDBJ whole genome shotgun (WGS) entry which is preliminary data.</text>
</comment>
<dbReference type="GO" id="GO:0030515">
    <property type="term" value="F:snoRNA binding"/>
    <property type="evidence" value="ECO:0007669"/>
    <property type="project" value="InterPro"/>
</dbReference>
<feature type="compositionally biased region" description="Acidic residues" evidence="1">
    <location>
        <begin position="42"/>
        <end position="56"/>
    </location>
</feature>
<keyword evidence="3" id="KW-1185">Reference proteome</keyword>
<feature type="compositionally biased region" description="Basic and acidic residues" evidence="1">
    <location>
        <begin position="7"/>
        <end position="20"/>
    </location>
</feature>
<accession>A0A8H2ZJ78</accession>
<organism evidence="2 3">
    <name type="scientific">Maudiozyma barnettii</name>
    <dbReference type="NCBI Taxonomy" id="61262"/>
    <lineage>
        <taxon>Eukaryota</taxon>
        <taxon>Fungi</taxon>
        <taxon>Dikarya</taxon>
        <taxon>Ascomycota</taxon>
        <taxon>Saccharomycotina</taxon>
        <taxon>Saccharomycetes</taxon>
        <taxon>Saccharomycetales</taxon>
        <taxon>Saccharomycetaceae</taxon>
        <taxon>Maudiozyma</taxon>
    </lineage>
</organism>
<dbReference type="RefSeq" id="XP_041408106.1">
    <property type="nucleotide sequence ID" value="XM_041552172.1"/>
</dbReference>
<dbReference type="OrthoDB" id="4096107at2759"/>
<dbReference type="AlphaFoldDB" id="A0A8H2ZJ78"/>
<evidence type="ECO:0000313" key="3">
    <source>
        <dbReference type="Proteomes" id="UP000644660"/>
    </source>
</evidence>
<dbReference type="Pfam" id="PF08297">
    <property type="entry name" value="U3_snoRNA_assoc"/>
    <property type="match status" value="1"/>
</dbReference>
<feature type="compositionally biased region" description="Low complexity" evidence="1">
    <location>
        <begin position="183"/>
        <end position="196"/>
    </location>
</feature>
<feature type="compositionally biased region" description="Acidic residues" evidence="1">
    <location>
        <begin position="145"/>
        <end position="154"/>
    </location>
</feature>
<feature type="compositionally biased region" description="Basic residues" evidence="1">
    <location>
        <begin position="162"/>
        <end position="179"/>
    </location>
</feature>
<feature type="compositionally biased region" description="Basic and acidic residues" evidence="1">
    <location>
        <begin position="199"/>
        <end position="211"/>
    </location>
</feature>
<name>A0A8H2ZJ78_9SACH</name>
<proteinExistence type="predicted"/>
<sequence>MSSNHVKFNDQEDGAIHSQDKGITMNEDGFKTTKKRTFNLADDSDSDSDDQAPEEEGAAKTKEDIEKKLQVSEDAKKLEQQQLKEKRRKQNALFQEQQSVKKQKVVTSEDVIEPLEELPAELLKEVEQTEAAKPTHISFNQDSGIDNDSDDSDVESTIRKEATKKRKNQLKDLRRKTIKKGPVSVTLLSSSSQTRSMAPKKEVQITSTKDKWLRRKTLNRR</sequence>
<dbReference type="GO" id="GO:0006364">
    <property type="term" value="P:rRNA processing"/>
    <property type="evidence" value="ECO:0007669"/>
    <property type="project" value="InterPro"/>
</dbReference>
<protein>
    <submittedName>
        <fullName evidence="2">Similar to Saccharomyces cerevisiae YOR078W BUD21 Component of small ribosomal subunit (SSU) processosome that contains U3 snoRNA</fullName>
    </submittedName>
</protein>
<dbReference type="GeneID" id="64859334"/>
<feature type="region of interest" description="Disordered" evidence="1">
    <location>
        <begin position="127"/>
        <end position="221"/>
    </location>
</feature>